<dbReference type="AlphaFoldDB" id="A0A6N7IU51"/>
<organism evidence="2 3">
    <name type="scientific">Desulfofundulus thermobenzoicus</name>
    <dbReference type="NCBI Taxonomy" id="29376"/>
    <lineage>
        <taxon>Bacteria</taxon>
        <taxon>Bacillati</taxon>
        <taxon>Bacillota</taxon>
        <taxon>Clostridia</taxon>
        <taxon>Eubacteriales</taxon>
        <taxon>Peptococcaceae</taxon>
        <taxon>Desulfofundulus</taxon>
    </lineage>
</organism>
<protein>
    <submittedName>
        <fullName evidence="2">ASCH domain-containing protein</fullName>
    </submittedName>
</protein>
<comment type="caution">
    <text evidence="2">The sequence shown here is derived from an EMBL/GenBank/DDBJ whole genome shotgun (WGS) entry which is preliminary data.</text>
</comment>
<dbReference type="RefSeq" id="WP_152948077.1">
    <property type="nucleotide sequence ID" value="NZ_WHYR01000057.1"/>
</dbReference>
<evidence type="ECO:0000313" key="2">
    <source>
        <dbReference type="EMBL" id="MQL53614.1"/>
    </source>
</evidence>
<proteinExistence type="predicted"/>
<feature type="domain" description="ASCH" evidence="1">
    <location>
        <begin position="9"/>
        <end position="69"/>
    </location>
</feature>
<keyword evidence="3" id="KW-1185">Reference proteome</keyword>
<accession>A0A6N7IU51</accession>
<name>A0A6N7IU51_9FIRM</name>
<dbReference type="Gene3D" id="2.30.130.30">
    <property type="entry name" value="Hypothetical protein"/>
    <property type="match status" value="1"/>
</dbReference>
<dbReference type="InterPro" id="IPR015947">
    <property type="entry name" value="PUA-like_sf"/>
</dbReference>
<dbReference type="SUPFAM" id="SSF88697">
    <property type="entry name" value="PUA domain-like"/>
    <property type="match status" value="1"/>
</dbReference>
<evidence type="ECO:0000313" key="3">
    <source>
        <dbReference type="Proteomes" id="UP000441717"/>
    </source>
</evidence>
<reference evidence="2 3" key="1">
    <citation type="submission" date="2019-10" db="EMBL/GenBank/DDBJ databases">
        <title>Comparative genomics of sulfur disproportionating microorganisms.</title>
        <authorList>
            <person name="Ward L.M."/>
            <person name="Bertran E."/>
            <person name="Johnston D."/>
        </authorList>
    </citation>
    <scope>NUCLEOTIDE SEQUENCE [LARGE SCALE GENOMIC DNA]</scope>
    <source>
        <strain evidence="2 3">DSM 14055</strain>
    </source>
</reference>
<sequence>MRRMLLPIHPEHVINILSGTKKYEYRKIKSRYSDIDRIIIYSTTPVRKVVGEVQVVNIIMGSPESVWEETKEYSGISKDYFDDYYSGKEFAVAYELGKVFRYKEPKDLMEFGIKYPPQSMVYI</sequence>
<evidence type="ECO:0000259" key="1">
    <source>
        <dbReference type="Pfam" id="PF04266"/>
    </source>
</evidence>
<gene>
    <name evidence="2" type="ORF">GFC01_15350</name>
</gene>
<dbReference type="OrthoDB" id="9800495at2"/>
<dbReference type="Proteomes" id="UP000441717">
    <property type="component" value="Unassembled WGS sequence"/>
</dbReference>
<dbReference type="Pfam" id="PF04266">
    <property type="entry name" value="ASCH"/>
    <property type="match status" value="1"/>
</dbReference>
<dbReference type="InterPro" id="IPR007374">
    <property type="entry name" value="ASCH_domain"/>
</dbReference>
<dbReference type="EMBL" id="WHYR01000057">
    <property type="protein sequence ID" value="MQL53614.1"/>
    <property type="molecule type" value="Genomic_DNA"/>
</dbReference>